<dbReference type="SUPFAM" id="SSF54001">
    <property type="entry name" value="Cysteine proteinases"/>
    <property type="match status" value="1"/>
</dbReference>
<comment type="caution">
    <text evidence="3">The sequence shown here is derived from an EMBL/GenBank/DDBJ whole genome shotgun (WGS) entry which is preliminary data.</text>
</comment>
<dbReference type="RefSeq" id="WP_209748941.1">
    <property type="nucleotide sequence ID" value="NZ_JBHSMH010000022.1"/>
</dbReference>
<accession>A0ABW0LSV9</accession>
<dbReference type="Gene3D" id="3.30.2140.20">
    <property type="match status" value="1"/>
</dbReference>
<dbReference type="InterPro" id="IPR038765">
    <property type="entry name" value="Papain-like_cys_pep_sf"/>
</dbReference>
<evidence type="ECO:0000256" key="1">
    <source>
        <dbReference type="ARBA" id="ARBA00006547"/>
    </source>
</evidence>
<name>A0ABW0LSV9_9BACL</name>
<organism evidence="3 4">
    <name type="scientific">Cohnella suwonensis</name>
    <dbReference type="NCBI Taxonomy" id="696072"/>
    <lineage>
        <taxon>Bacteria</taxon>
        <taxon>Bacillati</taxon>
        <taxon>Bacillota</taxon>
        <taxon>Bacilli</taxon>
        <taxon>Bacillales</taxon>
        <taxon>Paenibacillaceae</taxon>
        <taxon>Cohnella</taxon>
    </lineage>
</organism>
<proteinExistence type="inferred from homology"/>
<reference evidence="4" key="1">
    <citation type="journal article" date="2019" name="Int. J. Syst. Evol. Microbiol.">
        <title>The Global Catalogue of Microorganisms (GCM) 10K type strain sequencing project: providing services to taxonomists for standard genome sequencing and annotation.</title>
        <authorList>
            <consortium name="The Broad Institute Genomics Platform"/>
            <consortium name="The Broad Institute Genome Sequencing Center for Infectious Disease"/>
            <person name="Wu L."/>
            <person name="Ma J."/>
        </authorList>
    </citation>
    <scope>NUCLEOTIDE SEQUENCE [LARGE SCALE GENOMIC DNA]</scope>
    <source>
        <strain evidence="4">CCUG 57113</strain>
    </source>
</reference>
<dbReference type="Pfam" id="PF00797">
    <property type="entry name" value="Acetyltransf_2"/>
    <property type="match status" value="1"/>
</dbReference>
<protein>
    <submittedName>
        <fullName evidence="3">Arylamine N-acetyltransferase</fullName>
    </submittedName>
</protein>
<evidence type="ECO:0000256" key="2">
    <source>
        <dbReference type="RuleBase" id="RU003452"/>
    </source>
</evidence>
<evidence type="ECO:0000313" key="3">
    <source>
        <dbReference type="EMBL" id="MFC5468990.1"/>
    </source>
</evidence>
<dbReference type="InterPro" id="IPR053710">
    <property type="entry name" value="Arylamine_NAT_domain_sf"/>
</dbReference>
<dbReference type="PANTHER" id="PTHR11786">
    <property type="entry name" value="N-HYDROXYARYLAMINE O-ACETYLTRANSFERASE"/>
    <property type="match status" value="1"/>
</dbReference>
<sequence length="249" mass="28157">MNSQRYLARIGIVDEGERDIGFLGRLQARHATEIPFENLDILAGIPLSLDASDLYRKIVIYRRGGVCYELNGLFHLLLGDLGYSVSLAAATVYVNGEWFIEETHAMNVVRLEGADYLVDVGFGGNTLRRPIPLTGEEISDVDGAYRIRPDPSDRDRKILEKKETAEWEKLYRFTLRSKSPVDFGEVSAMTQCGERSIFNKTLFLMILTDRGRVTLRDHSLTSVEDGRKKKETIEPDKVTSLIHDTFKIG</sequence>
<dbReference type="EMBL" id="JBHSMH010000022">
    <property type="protein sequence ID" value="MFC5468990.1"/>
    <property type="molecule type" value="Genomic_DNA"/>
</dbReference>
<dbReference type="PANTHER" id="PTHR11786:SF0">
    <property type="entry name" value="ARYLAMINE N-ACETYLTRANSFERASE 4-RELATED"/>
    <property type="match status" value="1"/>
</dbReference>
<comment type="similarity">
    <text evidence="1 2">Belongs to the arylamine N-acetyltransferase family.</text>
</comment>
<evidence type="ECO:0000313" key="4">
    <source>
        <dbReference type="Proteomes" id="UP001596105"/>
    </source>
</evidence>
<gene>
    <name evidence="3" type="ORF">ACFPPD_09670</name>
</gene>
<dbReference type="InterPro" id="IPR001447">
    <property type="entry name" value="Arylamine_N-AcTrfase"/>
</dbReference>
<dbReference type="Proteomes" id="UP001596105">
    <property type="component" value="Unassembled WGS sequence"/>
</dbReference>
<keyword evidence="4" id="KW-1185">Reference proteome</keyword>
<dbReference type="PRINTS" id="PR01543">
    <property type="entry name" value="ANATRNSFRASE"/>
</dbReference>